<organism evidence="2 3">
    <name type="scientific">Anatilimnocola aggregata</name>
    <dbReference type="NCBI Taxonomy" id="2528021"/>
    <lineage>
        <taxon>Bacteria</taxon>
        <taxon>Pseudomonadati</taxon>
        <taxon>Planctomycetota</taxon>
        <taxon>Planctomycetia</taxon>
        <taxon>Pirellulales</taxon>
        <taxon>Pirellulaceae</taxon>
        <taxon>Anatilimnocola</taxon>
    </lineage>
</organism>
<dbReference type="AlphaFoldDB" id="A0A517YLE1"/>
<accession>A0A517YLE1</accession>
<dbReference type="Proteomes" id="UP000315017">
    <property type="component" value="Chromosome"/>
</dbReference>
<keyword evidence="3" id="KW-1185">Reference proteome</keyword>
<proteinExistence type="predicted"/>
<dbReference type="PROSITE" id="PS51257">
    <property type="entry name" value="PROKAR_LIPOPROTEIN"/>
    <property type="match status" value="1"/>
</dbReference>
<name>A0A517YLE1_9BACT</name>
<protein>
    <submittedName>
        <fullName evidence="2">Uncharacterized protein</fullName>
    </submittedName>
</protein>
<evidence type="ECO:0000313" key="2">
    <source>
        <dbReference type="EMBL" id="QDU31041.1"/>
    </source>
</evidence>
<gene>
    <name evidence="2" type="ORF">ETAA8_61940</name>
</gene>
<sequence>MTTRVCQLSRQQFVAALFVVGTSCLLNTPVFGQAKPQPAQRKGTQVSTKENQPKKLTAAEIGSAVEQQLRRNTFYSPGFLITRSDAESVFRMLEEKGLELPDDREALYEDLLSDTSPLAKILKTPDGRAFMRKLVGDPTAYDRLERLSWTRDGRYVVDKMVRAKDGATRLKQLQTKDDVAKFSKTLATDPRTRDFALPTGRIHTAEALTERLTELLTERDAE</sequence>
<dbReference type="RefSeq" id="WP_145097516.1">
    <property type="nucleotide sequence ID" value="NZ_CP036274.1"/>
</dbReference>
<feature type="region of interest" description="Disordered" evidence="1">
    <location>
        <begin position="31"/>
        <end position="53"/>
    </location>
</feature>
<evidence type="ECO:0000313" key="3">
    <source>
        <dbReference type="Proteomes" id="UP000315017"/>
    </source>
</evidence>
<reference evidence="2 3" key="1">
    <citation type="submission" date="2019-02" db="EMBL/GenBank/DDBJ databases">
        <title>Deep-cultivation of Planctomycetes and their phenomic and genomic characterization uncovers novel biology.</title>
        <authorList>
            <person name="Wiegand S."/>
            <person name="Jogler M."/>
            <person name="Boedeker C."/>
            <person name="Pinto D."/>
            <person name="Vollmers J."/>
            <person name="Rivas-Marin E."/>
            <person name="Kohn T."/>
            <person name="Peeters S.H."/>
            <person name="Heuer A."/>
            <person name="Rast P."/>
            <person name="Oberbeckmann S."/>
            <person name="Bunk B."/>
            <person name="Jeske O."/>
            <person name="Meyerdierks A."/>
            <person name="Storesund J.E."/>
            <person name="Kallscheuer N."/>
            <person name="Luecker S."/>
            <person name="Lage O.M."/>
            <person name="Pohl T."/>
            <person name="Merkel B.J."/>
            <person name="Hornburger P."/>
            <person name="Mueller R.-W."/>
            <person name="Bruemmer F."/>
            <person name="Labrenz M."/>
            <person name="Spormann A.M."/>
            <person name="Op den Camp H."/>
            <person name="Overmann J."/>
            <person name="Amann R."/>
            <person name="Jetten M.S.M."/>
            <person name="Mascher T."/>
            <person name="Medema M.H."/>
            <person name="Devos D.P."/>
            <person name="Kaster A.-K."/>
            <person name="Ovreas L."/>
            <person name="Rohde M."/>
            <person name="Galperin M.Y."/>
            <person name="Jogler C."/>
        </authorList>
    </citation>
    <scope>NUCLEOTIDE SEQUENCE [LARGE SCALE GENOMIC DNA]</scope>
    <source>
        <strain evidence="2 3">ETA_A8</strain>
    </source>
</reference>
<dbReference type="KEGG" id="aagg:ETAA8_61940"/>
<evidence type="ECO:0000256" key="1">
    <source>
        <dbReference type="SAM" id="MobiDB-lite"/>
    </source>
</evidence>
<dbReference type="EMBL" id="CP036274">
    <property type="protein sequence ID" value="QDU31041.1"/>
    <property type="molecule type" value="Genomic_DNA"/>
</dbReference>